<comment type="caution">
    <text evidence="1">The sequence shown here is derived from an EMBL/GenBank/DDBJ whole genome shotgun (WGS) entry which is preliminary data.</text>
</comment>
<protein>
    <recommendedName>
        <fullName evidence="3">Integrase</fullName>
    </recommendedName>
</protein>
<dbReference type="EMBL" id="PYUC01000017">
    <property type="protein sequence ID" value="PTB17628.1"/>
    <property type="molecule type" value="Genomic_DNA"/>
</dbReference>
<reference evidence="1 2" key="1">
    <citation type="submission" date="2018-03" db="EMBL/GenBank/DDBJ databases">
        <title>Whole genome analyses suggest that Burkholderia sensu lato contains two further novel genera in the rhizoxinica-symbiotica group Mycetohabitans gen. nov., and Trinickia gen. nov.: implications for the evolution of diazotrophy and nodulation in the Burkholderiaceae.</title>
        <authorList>
            <person name="Estrada De Los Santos P."/>
            <person name="Palmer M."/>
            <person name="Chavez-Ramirez B."/>
            <person name="Steenkamp E.T."/>
            <person name="Hirsch A.M."/>
            <person name="Manyaka P."/>
            <person name="Maluk M."/>
            <person name="Lafos M."/>
            <person name="Crook M."/>
            <person name="Gross E."/>
            <person name="Simon M.F."/>
            <person name="Bueno Dos Reis Junior F."/>
            <person name="Poole P.S."/>
            <person name="Venter S.N."/>
            <person name="James E.K."/>
        </authorList>
    </citation>
    <scope>NUCLEOTIDE SEQUENCE [LARGE SCALE GENOMIC DNA]</scope>
    <source>
        <strain evidence="1 2">JPY-366</strain>
    </source>
</reference>
<proteinExistence type="predicted"/>
<organism evidence="1 2">
    <name type="scientific">Trinickia symbiotica</name>
    <dbReference type="NCBI Taxonomy" id="863227"/>
    <lineage>
        <taxon>Bacteria</taxon>
        <taxon>Pseudomonadati</taxon>
        <taxon>Pseudomonadota</taxon>
        <taxon>Betaproteobacteria</taxon>
        <taxon>Burkholderiales</taxon>
        <taxon>Burkholderiaceae</taxon>
        <taxon>Trinickia</taxon>
    </lineage>
</organism>
<dbReference type="AlphaFoldDB" id="A0A2T3XM95"/>
<evidence type="ECO:0000313" key="1">
    <source>
        <dbReference type="EMBL" id="PTB17628.1"/>
    </source>
</evidence>
<name>A0A2T3XM95_9BURK</name>
<dbReference type="Proteomes" id="UP000240638">
    <property type="component" value="Unassembled WGS sequence"/>
</dbReference>
<sequence>MGHKPSAIAERHYNVRPLHLRRWHDTLEAWILNEAGSDFEPEQNRANRVRRRSVSNLQT</sequence>
<accession>A0A2T3XM95</accession>
<evidence type="ECO:0008006" key="3">
    <source>
        <dbReference type="Google" id="ProtNLM"/>
    </source>
</evidence>
<gene>
    <name evidence="1" type="ORF">C9I57_27230</name>
</gene>
<evidence type="ECO:0000313" key="2">
    <source>
        <dbReference type="Proteomes" id="UP000240638"/>
    </source>
</evidence>